<dbReference type="Proteomes" id="UP000053372">
    <property type="component" value="Unassembled WGS sequence"/>
</dbReference>
<dbReference type="OrthoDB" id="5511915at2"/>
<proteinExistence type="predicted"/>
<dbReference type="Gene3D" id="1.10.10.10">
    <property type="entry name" value="Winged helix-like DNA-binding domain superfamily/Winged helix DNA-binding domain"/>
    <property type="match status" value="2"/>
</dbReference>
<dbReference type="InterPro" id="IPR009057">
    <property type="entry name" value="Homeodomain-like_sf"/>
</dbReference>
<name>A0A0V7ZR58_9CYAN</name>
<reference evidence="1 2" key="1">
    <citation type="journal article" date="2015" name="Genome Announc.">
        <title>Draft Genome of the Euendolithic (true boring) Cyanobacterium Mastigocoleus testarum strain BC008.</title>
        <authorList>
            <person name="Guida B.S."/>
            <person name="Garcia-Pichel F."/>
        </authorList>
    </citation>
    <scope>NUCLEOTIDE SEQUENCE [LARGE SCALE GENOMIC DNA]</scope>
    <source>
        <strain evidence="1 2">BC008</strain>
    </source>
</reference>
<evidence type="ECO:0000313" key="1">
    <source>
        <dbReference type="EMBL" id="KST66591.1"/>
    </source>
</evidence>
<organism evidence="1 2">
    <name type="scientific">Mastigocoleus testarum BC008</name>
    <dbReference type="NCBI Taxonomy" id="371196"/>
    <lineage>
        <taxon>Bacteria</taxon>
        <taxon>Bacillati</taxon>
        <taxon>Cyanobacteriota</taxon>
        <taxon>Cyanophyceae</taxon>
        <taxon>Nostocales</taxon>
        <taxon>Hapalosiphonaceae</taxon>
        <taxon>Mastigocoleus</taxon>
    </lineage>
</organism>
<gene>
    <name evidence="1" type="ORF">BC008_43530</name>
</gene>
<protein>
    <submittedName>
        <fullName evidence="1">Uncharacterized protein</fullName>
    </submittedName>
</protein>
<dbReference type="AlphaFoldDB" id="A0A0V7ZR58"/>
<dbReference type="InterPro" id="IPR036388">
    <property type="entry name" value="WH-like_DNA-bd_sf"/>
</dbReference>
<comment type="caution">
    <text evidence="1">The sequence shown here is derived from an EMBL/GenBank/DDBJ whole genome shotgun (WGS) entry which is preliminary data.</text>
</comment>
<sequence length="127" mass="14636">MRAYSKNLRQNIIDAYNNKEGSYRQLAKRFCVSLSFIQTLIGRYQHTGRVEPLPHAGGNQPKLKSEHLEVLKQLVQENNDATLDKLCELLKAKTQIKVSRATMGRVLNQLHITRKRKTPKINKVLQN</sequence>
<dbReference type="RefSeq" id="WP_027846719.1">
    <property type="nucleotide sequence ID" value="NZ_LMTZ01000096.1"/>
</dbReference>
<dbReference type="EMBL" id="LMTZ01000096">
    <property type="protein sequence ID" value="KST66591.1"/>
    <property type="molecule type" value="Genomic_DNA"/>
</dbReference>
<dbReference type="SUPFAM" id="SSF46689">
    <property type="entry name" value="Homeodomain-like"/>
    <property type="match status" value="1"/>
</dbReference>
<accession>A0A0V7ZR58</accession>
<evidence type="ECO:0000313" key="2">
    <source>
        <dbReference type="Proteomes" id="UP000053372"/>
    </source>
</evidence>
<keyword evidence="2" id="KW-1185">Reference proteome</keyword>